<keyword evidence="2" id="KW-1003">Cell membrane</keyword>
<feature type="transmembrane region" description="Helical" evidence="6">
    <location>
        <begin position="231"/>
        <end position="253"/>
    </location>
</feature>
<keyword evidence="5 6" id="KW-0472">Membrane</keyword>
<dbReference type="AlphaFoldDB" id="A0A0B3WHL0"/>
<evidence type="ECO:0000256" key="1">
    <source>
        <dbReference type="ARBA" id="ARBA00004651"/>
    </source>
</evidence>
<dbReference type="KEGG" id="ftv:CH67_984"/>
<dbReference type="EMBL" id="JAAGKH010000003">
    <property type="protein sequence ID" value="NDR88299.1"/>
    <property type="molecule type" value="Genomic_DNA"/>
</dbReference>
<dbReference type="HOGENOM" id="CLU_033863_0_1_6"/>
<evidence type="ECO:0000256" key="4">
    <source>
        <dbReference type="ARBA" id="ARBA00022989"/>
    </source>
</evidence>
<dbReference type="InterPro" id="IPR037185">
    <property type="entry name" value="EmrE-like"/>
</dbReference>
<feature type="domain" description="EamA" evidence="7">
    <location>
        <begin position="144"/>
        <end position="276"/>
    </location>
</feature>
<feature type="transmembrane region" description="Helical" evidence="6">
    <location>
        <begin position="62"/>
        <end position="85"/>
    </location>
</feature>
<gene>
    <name evidence="9" type="ORF">FWI86_01075</name>
    <name evidence="8" type="ORF">FWJ04_00870</name>
</gene>
<evidence type="ECO:0000256" key="3">
    <source>
        <dbReference type="ARBA" id="ARBA00022692"/>
    </source>
</evidence>
<dbReference type="KEGG" id="ftc:DA46_12"/>
<dbReference type="InterPro" id="IPR050638">
    <property type="entry name" value="AA-Vitamin_Transporters"/>
</dbReference>
<dbReference type="EMBL" id="JAAGJP010000004">
    <property type="protein sequence ID" value="NDS67750.1"/>
    <property type="molecule type" value="Genomic_DNA"/>
</dbReference>
<evidence type="ECO:0000313" key="8">
    <source>
        <dbReference type="EMBL" id="NDR88299.1"/>
    </source>
</evidence>
<comment type="caution">
    <text evidence="9">The sequence shown here is derived from an EMBL/GenBank/DDBJ whole genome shotgun (WGS) entry which is preliminary data.</text>
</comment>
<keyword evidence="3 6" id="KW-0812">Transmembrane</keyword>
<dbReference type="OMA" id="IGWQDFQ"/>
<dbReference type="RefSeq" id="WP_003015090.1">
    <property type="nucleotide sequence ID" value="NZ_CP009693.1"/>
</dbReference>
<proteinExistence type="predicted"/>
<feature type="transmembrane region" description="Helical" evidence="6">
    <location>
        <begin position="259"/>
        <end position="277"/>
    </location>
</feature>
<comment type="subcellular location">
    <subcellularLocation>
        <location evidence="1">Cell membrane</location>
        <topology evidence="1">Multi-pass membrane protein</topology>
    </subcellularLocation>
</comment>
<feature type="transmembrane region" description="Helical" evidence="6">
    <location>
        <begin position="118"/>
        <end position="138"/>
    </location>
</feature>
<keyword evidence="4 6" id="KW-1133">Transmembrane helix</keyword>
<feature type="transmembrane region" description="Helical" evidence="6">
    <location>
        <begin position="206"/>
        <end position="224"/>
    </location>
</feature>
<name>A0A0B3WHL0_FRATU</name>
<dbReference type="InterPro" id="IPR000620">
    <property type="entry name" value="EamA_dom"/>
</dbReference>
<dbReference type="Gene3D" id="1.10.3730.20">
    <property type="match status" value="1"/>
</dbReference>
<dbReference type="SUPFAM" id="SSF103481">
    <property type="entry name" value="Multidrug resistance efflux transporter EmrE"/>
    <property type="match status" value="2"/>
</dbReference>
<dbReference type="PANTHER" id="PTHR32322:SF18">
    <property type="entry name" value="S-ADENOSYLMETHIONINE_S-ADENOSYLHOMOCYSTEINE TRANSPORTER"/>
    <property type="match status" value="1"/>
</dbReference>
<reference evidence="9" key="2">
    <citation type="submission" date="2020-02" db="EMBL/GenBank/DDBJ databases">
        <title>Using affinity propagation clustering for identifying bacterial clades and subclades with whole-genome sequences of Francisella tularensis.</title>
        <authorList>
            <person name="Homeier-Bachmann T."/>
            <person name="Abdel-Glil M.Y."/>
            <person name="Hackbart A."/>
            <person name="Hotzel H."/>
            <person name="Tomaso H."/>
        </authorList>
    </citation>
    <scope>NUCLEOTIDE SEQUENCE</scope>
    <source>
        <strain evidence="9">15T0085</strain>
        <strain evidence="8">17T1429</strain>
    </source>
</reference>
<organism evidence="9">
    <name type="scientific">Francisella tularensis subsp. holarctica</name>
    <dbReference type="NCBI Taxonomy" id="119857"/>
    <lineage>
        <taxon>Bacteria</taxon>
        <taxon>Pseudomonadati</taxon>
        <taxon>Pseudomonadota</taxon>
        <taxon>Gammaproteobacteria</taxon>
        <taxon>Thiotrichales</taxon>
        <taxon>Francisellaceae</taxon>
        <taxon>Francisella</taxon>
    </lineage>
</organism>
<feature type="transmembrane region" description="Helical" evidence="6">
    <location>
        <begin position="5"/>
        <end position="24"/>
    </location>
</feature>
<feature type="transmembrane region" description="Helical" evidence="6">
    <location>
        <begin position="30"/>
        <end position="50"/>
    </location>
</feature>
<dbReference type="GO" id="GO:0005886">
    <property type="term" value="C:plasma membrane"/>
    <property type="evidence" value="ECO:0007669"/>
    <property type="project" value="UniProtKB-SubCell"/>
</dbReference>
<evidence type="ECO:0000256" key="5">
    <source>
        <dbReference type="ARBA" id="ARBA00023136"/>
    </source>
</evidence>
<evidence type="ECO:0000256" key="6">
    <source>
        <dbReference type="SAM" id="Phobius"/>
    </source>
</evidence>
<feature type="transmembrane region" description="Helical" evidence="6">
    <location>
        <begin position="91"/>
        <end position="111"/>
    </location>
</feature>
<protein>
    <submittedName>
        <fullName evidence="9">DMT family transporter</fullName>
    </submittedName>
</protein>
<evidence type="ECO:0000313" key="9">
    <source>
        <dbReference type="EMBL" id="NDS67750.1"/>
    </source>
</evidence>
<evidence type="ECO:0000256" key="2">
    <source>
        <dbReference type="ARBA" id="ARBA00022475"/>
    </source>
</evidence>
<feature type="domain" description="EamA" evidence="7">
    <location>
        <begin position="16"/>
        <end position="133"/>
    </location>
</feature>
<dbReference type="Pfam" id="PF00892">
    <property type="entry name" value="EamA"/>
    <property type="match status" value="2"/>
</dbReference>
<evidence type="ECO:0000259" key="7">
    <source>
        <dbReference type="Pfam" id="PF00892"/>
    </source>
</evidence>
<sequence length="290" mass="32540">MNRDFFIILFALSNLIVASVLIRYSEVGPITSFGYRLLLPCIFLYSFLAITKDEEKLSKKSLYIAALTGFFLALDLAFYSISLIYTSIAEASLLTNLCPFITTFIAIIFLKEKVSLKYYFVLLLAFLGLLLLMSQAGLSSRHLLGNWLAIVSAVFYALFIILSKQLRNSCSTFRMMFIASLSGSIVLFILAFIFNEQIIPTTARSIAILLAIALFGHLLGNILYISRIKHISLAMSSLVLLVGPVFALLYGYVLFRETFSIQQLVGMFIIILSVYLGKKVLENSKVYTNR</sequence>
<reference evidence="9" key="1">
    <citation type="submission" date="2019-08" db="EMBL/GenBank/DDBJ databases">
        <authorList>
            <person name="Busch A."/>
        </authorList>
    </citation>
    <scope>NUCLEOTIDE SEQUENCE</scope>
    <source>
        <strain evidence="9">15T0085</strain>
        <strain evidence="8">17T1429</strain>
    </source>
</reference>
<accession>A0A0B3WHL0</accession>
<dbReference type="eggNOG" id="COG0697">
    <property type="taxonomic scope" value="Bacteria"/>
</dbReference>
<feature type="transmembrane region" description="Helical" evidence="6">
    <location>
        <begin position="175"/>
        <end position="194"/>
    </location>
</feature>
<feature type="transmembrane region" description="Helical" evidence="6">
    <location>
        <begin position="144"/>
        <end position="163"/>
    </location>
</feature>
<dbReference type="PANTHER" id="PTHR32322">
    <property type="entry name" value="INNER MEMBRANE TRANSPORTER"/>
    <property type="match status" value="1"/>
</dbReference>